<reference evidence="1" key="1">
    <citation type="journal article" date="2020" name="BMC Genomics">
        <title>Correction to: Identification and distribution of gene clusters required for synthesis of sphingolipid metabolism inhibitors in diverse species of the filamentous fungus Fusarium.</title>
        <authorList>
            <person name="Kim H.S."/>
            <person name="Lohmar J.M."/>
            <person name="Busman M."/>
            <person name="Brown D.W."/>
            <person name="Naumann T.A."/>
            <person name="Divon H.H."/>
            <person name="Lysoe E."/>
            <person name="Uhlig S."/>
            <person name="Proctor R.H."/>
        </authorList>
    </citation>
    <scope>NUCLEOTIDE SEQUENCE</scope>
    <source>
        <strain evidence="1">NRRL 45417</strain>
    </source>
</reference>
<name>A0A8H4ST43_9HYPO</name>
<accession>A0A8H4ST43</accession>
<dbReference type="EMBL" id="JABFAI010000384">
    <property type="protein sequence ID" value="KAF4945085.1"/>
    <property type="molecule type" value="Genomic_DNA"/>
</dbReference>
<organism evidence="1 2">
    <name type="scientific">Fusarium gaditjirri</name>
    <dbReference type="NCBI Taxonomy" id="282569"/>
    <lineage>
        <taxon>Eukaryota</taxon>
        <taxon>Fungi</taxon>
        <taxon>Dikarya</taxon>
        <taxon>Ascomycota</taxon>
        <taxon>Pezizomycotina</taxon>
        <taxon>Sordariomycetes</taxon>
        <taxon>Hypocreomycetidae</taxon>
        <taxon>Hypocreales</taxon>
        <taxon>Nectriaceae</taxon>
        <taxon>Fusarium</taxon>
        <taxon>Fusarium nisikadoi species complex</taxon>
    </lineage>
</organism>
<proteinExistence type="predicted"/>
<reference evidence="1" key="2">
    <citation type="submission" date="2020-05" db="EMBL/GenBank/DDBJ databases">
        <authorList>
            <person name="Kim H.-S."/>
            <person name="Proctor R.H."/>
            <person name="Brown D.W."/>
        </authorList>
    </citation>
    <scope>NUCLEOTIDE SEQUENCE</scope>
    <source>
        <strain evidence="1">NRRL 45417</strain>
    </source>
</reference>
<evidence type="ECO:0000313" key="2">
    <source>
        <dbReference type="Proteomes" id="UP000604273"/>
    </source>
</evidence>
<keyword evidence="2" id="KW-1185">Reference proteome</keyword>
<dbReference type="OrthoDB" id="5070566at2759"/>
<protein>
    <submittedName>
        <fullName evidence="1">Uncharacterized protein</fullName>
    </submittedName>
</protein>
<gene>
    <name evidence="1" type="ORF">FGADI_12199</name>
</gene>
<comment type="caution">
    <text evidence="1">The sequence shown here is derived from an EMBL/GenBank/DDBJ whole genome shotgun (WGS) entry which is preliminary data.</text>
</comment>
<dbReference type="AlphaFoldDB" id="A0A8H4ST43"/>
<evidence type="ECO:0000313" key="1">
    <source>
        <dbReference type="EMBL" id="KAF4945085.1"/>
    </source>
</evidence>
<dbReference type="Proteomes" id="UP000604273">
    <property type="component" value="Unassembled WGS sequence"/>
</dbReference>
<sequence length="292" mass="32450">MAPQYIIQHGAKSLLQTLPDDPRLQIAPEIQAEVDKVKYYAFSTLFPVPFKFSKGTGALTTLMGKIVNKEPVALGTKLKVPRKAWPITAKDGTFRPLEGIRILDTSRAIAVPKISVKIRSTEEHVNDDATHSTIHRPPPQLMLPMQTVTRANDLVALLSTQPPSVLREAITYTNHYSQVFHHKGVDVSPDEHAAARAHEYRVATVNACKLDPDVGSIQYGTIQGNGVGNQWAIVFSEEKYNIIVHYDIKEKKLGVRKRKIGYTLEMTVVQECRPMMGNAGDKPPRRIGVSLV</sequence>